<keyword evidence="5" id="KW-1185">Reference proteome</keyword>
<protein>
    <recommendedName>
        <fullName evidence="3">Plastid lipid-associated protein/fibrillin conserved domain-containing protein</fullName>
    </recommendedName>
</protein>
<gene>
    <name evidence="4" type="ORF">HYH03_002335</name>
</gene>
<dbReference type="PANTHER" id="PTHR31906">
    <property type="entry name" value="PLASTID-LIPID-ASSOCIATED PROTEIN 4, CHLOROPLASTIC-RELATED"/>
    <property type="match status" value="1"/>
</dbReference>
<keyword evidence="2" id="KW-0934">Plastid</keyword>
<evidence type="ECO:0000256" key="2">
    <source>
        <dbReference type="ARBA" id="ARBA00022640"/>
    </source>
</evidence>
<dbReference type="Pfam" id="PF04755">
    <property type="entry name" value="PAP_fibrillin"/>
    <property type="match status" value="3"/>
</dbReference>
<organism evidence="4 5">
    <name type="scientific">Edaphochlamys debaryana</name>
    <dbReference type="NCBI Taxonomy" id="47281"/>
    <lineage>
        <taxon>Eukaryota</taxon>
        <taxon>Viridiplantae</taxon>
        <taxon>Chlorophyta</taxon>
        <taxon>core chlorophytes</taxon>
        <taxon>Chlorophyceae</taxon>
        <taxon>CS clade</taxon>
        <taxon>Chlamydomonadales</taxon>
        <taxon>Chlamydomonadales incertae sedis</taxon>
        <taxon>Edaphochlamys</taxon>
    </lineage>
</organism>
<feature type="domain" description="Plastid lipid-associated protein/fibrillin conserved" evidence="3">
    <location>
        <begin position="272"/>
        <end position="413"/>
    </location>
</feature>
<accession>A0A835YCB0</accession>
<comment type="caution">
    <text evidence="4">The sequence shown here is derived from an EMBL/GenBank/DDBJ whole genome shotgun (WGS) entry which is preliminary data.</text>
</comment>
<evidence type="ECO:0000259" key="3">
    <source>
        <dbReference type="Pfam" id="PF04755"/>
    </source>
</evidence>
<dbReference type="Proteomes" id="UP000612055">
    <property type="component" value="Unassembled WGS sequence"/>
</dbReference>
<dbReference type="OrthoDB" id="348976at2759"/>
<evidence type="ECO:0000313" key="5">
    <source>
        <dbReference type="Proteomes" id="UP000612055"/>
    </source>
</evidence>
<dbReference type="InterPro" id="IPR006843">
    <property type="entry name" value="PAP/fibrillin_dom"/>
</dbReference>
<feature type="domain" description="Plastid lipid-associated protein/fibrillin conserved" evidence="3">
    <location>
        <begin position="212"/>
        <end position="253"/>
    </location>
</feature>
<dbReference type="InterPro" id="IPR039633">
    <property type="entry name" value="PAP"/>
</dbReference>
<reference evidence="4" key="1">
    <citation type="journal article" date="2020" name="bioRxiv">
        <title>Comparative genomics of Chlamydomonas.</title>
        <authorList>
            <person name="Craig R.J."/>
            <person name="Hasan A.R."/>
            <person name="Ness R.W."/>
            <person name="Keightley P.D."/>
        </authorList>
    </citation>
    <scope>NUCLEOTIDE SEQUENCE</scope>
    <source>
        <strain evidence="4">CCAP 11/70</strain>
    </source>
</reference>
<dbReference type="EMBL" id="JAEHOE010000005">
    <property type="protein sequence ID" value="KAG2500058.1"/>
    <property type="molecule type" value="Genomic_DNA"/>
</dbReference>
<name>A0A835YCB0_9CHLO</name>
<sequence length="417" mass="44742">MRPSARGRVRLGVSARATAASTVRVARKPQGAARELKEAEAAVLAALSGAKGRGKEGLSPEDLSSLEAAVAKLEADGGVVEPTLSPTLDGRWRLLYTSRPGSASPIQRTFTGVESFGIFQDVELRAEAAEGEEGGPRVNNVVEFGAVGYLKVEAQASTQSNPLPGFTPREGEGLPFGIMGRSFTYPPARPHSRVDFQFDRAAFYFRSLPFTLPYPVPFRLLGDERKGWIDVTYMNAEGTFRLTRGNKGTLFILQKEIPLKQRLMDAIAEGNDEEVASLVSLLEQDNPTPAPARSPLAAGTWRLVWSQQAAGAGALQKWGTKQAESYQVIEASGAAANIVKLGSLGELRAPAETSPASDTRTNVSITGAGLFLGPVRLPLPAGPPKGTGPGYIDWLYLDEEMRISRGNKGSLFIHRRV</sequence>
<evidence type="ECO:0000256" key="1">
    <source>
        <dbReference type="ARBA" id="ARBA00004474"/>
    </source>
</evidence>
<evidence type="ECO:0000313" key="4">
    <source>
        <dbReference type="EMBL" id="KAG2500058.1"/>
    </source>
</evidence>
<dbReference type="GO" id="GO:0009536">
    <property type="term" value="C:plastid"/>
    <property type="evidence" value="ECO:0007669"/>
    <property type="project" value="UniProtKB-SubCell"/>
</dbReference>
<dbReference type="AlphaFoldDB" id="A0A835YCB0"/>
<comment type="subcellular location">
    <subcellularLocation>
        <location evidence="1">Plastid</location>
    </subcellularLocation>
</comment>
<feature type="domain" description="Plastid lipid-associated protein/fibrillin conserved" evidence="3">
    <location>
        <begin position="40"/>
        <end position="158"/>
    </location>
</feature>
<proteinExistence type="predicted"/>